<comment type="caution">
    <text evidence="5">The sequence shown here is derived from an EMBL/GenBank/DDBJ whole genome shotgun (WGS) entry which is preliminary data.</text>
</comment>
<dbReference type="InterPro" id="IPR000873">
    <property type="entry name" value="AMP-dep_synth/lig_dom"/>
</dbReference>
<evidence type="ECO:0000259" key="3">
    <source>
        <dbReference type="Pfam" id="PF13570"/>
    </source>
</evidence>
<dbReference type="AlphaFoldDB" id="A0A814L0N5"/>
<sequence length="1071" mass="123231">MVFKTIWEWILSNGWPLSMNENIAIKYFNDNLTESLKILTHFEISILANEIYKKILNLNIHEQLIIIDSDETYLTIPFILGILQSNNSFFICNSNWPENMLRNYIMQLNPSLFICQRQNKSKIYDQIFHHAMLSSIVLFNEQIDFYTRINNCNNYKDIAYIVASSGSTGIPKLIFVSHACILPNLNQLKSIFDVTSNDCLFRATSLTFDPSLIDIFLAIHCGACLVILSKDIRQNSVSNSSISHCTIAQMTPSYFRQINTSCDLSHLKTLILGGEQFPDISNRTIQKMIKENKRVINIYGLTEMSCWASYYILNKNDLERIDGIPLGKALDETSFVLKPFLDDKTKIDYFQLTLESQTRWVQIGDLSLEKKFIFETDDLVRYDKANDHIYYIGRRTLTVKRFGIMINLEYIEQIAHQSNLLDECACLMLDDDDDKNFLILLCKFKTENQINQLELFLKLHLTHHFLPNIILPLQINIPLSINGKIDRTKLNSIYLNTKQDSIDKNLVDIWKKFLNKSPEKKSTFISDGGNSLIALTMIEQIKQSYSSVNKEYLLNLLLHKSFEDLFEYINNPQQEQQQDKTIEHFTPNLTNELIKNSNLNQIWSIQRCSKIFLHNNNNHLMSQYSTLPNESIVVANKLILNWKYSMNKCIDASPLIVILDEYRQYVIIGSHAGLINTYQINNGQLIWSFQTNDRIETSGTISKDGQFVLIGDYSGILYIINCSNGKLYSSYQCQDLIKTIPCIHSSNDIVYLGAHDQFIHAIHIEENLSKCIWKYGLNSSCASSPQLSSDNEYLYVATLNGNIFAFKSNEGILLWKHSLNKPIFSTIVIWKEKFLLIGCVDEKLYCLSCDDGEQKWTFSTNGPIFSSPCLFNNTLFIGCHDQYLYAIDLSNEQQGILQWKCLFPSMVYASPFVFDNGQKIIIGSTNGCLRVLNSETGGTICETQIDGNGLFSSPVCYLDYIIVGSRDDYLYCYKLQSYHFERNTTIQNIVDELFVEEWNISISYSSLDNECNPQECSYNIKRDDHFASISSRILGLYGGLTVVLRFIIPFLIEIILKIRNRCRPSTVVPTE</sequence>
<feature type="transmembrane region" description="Helical" evidence="1">
    <location>
        <begin position="1034"/>
        <end position="1056"/>
    </location>
</feature>
<dbReference type="Pfam" id="PF13570">
    <property type="entry name" value="Beta-prop_ACSF4"/>
    <property type="match status" value="1"/>
</dbReference>
<dbReference type="OrthoDB" id="408177at2759"/>
<dbReference type="InterPro" id="IPR045851">
    <property type="entry name" value="AMP-bd_C_sf"/>
</dbReference>
<dbReference type="SUPFAM" id="SSF56801">
    <property type="entry name" value="Acetyl-CoA synthetase-like"/>
    <property type="match status" value="1"/>
</dbReference>
<organism evidence="5 6">
    <name type="scientific">Adineta steineri</name>
    <dbReference type="NCBI Taxonomy" id="433720"/>
    <lineage>
        <taxon>Eukaryota</taxon>
        <taxon>Metazoa</taxon>
        <taxon>Spiralia</taxon>
        <taxon>Gnathifera</taxon>
        <taxon>Rotifera</taxon>
        <taxon>Eurotatoria</taxon>
        <taxon>Bdelloidea</taxon>
        <taxon>Adinetida</taxon>
        <taxon>Adinetidae</taxon>
        <taxon>Adineta</taxon>
    </lineage>
</organism>
<dbReference type="EMBL" id="CAJNOM010000105">
    <property type="protein sequence ID" value="CAF1058541.1"/>
    <property type="molecule type" value="Genomic_DNA"/>
</dbReference>
<gene>
    <name evidence="4" type="ORF">BJG266_LOCUS2140</name>
    <name evidence="5" type="ORF">QVE165_LOCUS18025</name>
</gene>
<reference evidence="5" key="1">
    <citation type="submission" date="2021-02" db="EMBL/GenBank/DDBJ databases">
        <authorList>
            <person name="Nowell W R."/>
        </authorList>
    </citation>
    <scope>NUCLEOTIDE SEQUENCE</scope>
</reference>
<keyword evidence="1" id="KW-0812">Transmembrane</keyword>
<dbReference type="InterPro" id="IPR042099">
    <property type="entry name" value="ANL_N_sf"/>
</dbReference>
<feature type="domain" description="AMP-dependent synthetase/ligase" evidence="2">
    <location>
        <begin position="65"/>
        <end position="321"/>
    </location>
</feature>
<dbReference type="Gene3D" id="3.40.50.12780">
    <property type="entry name" value="N-terminal domain of ligase-like"/>
    <property type="match status" value="1"/>
</dbReference>
<dbReference type="PANTHER" id="PTHR44394:SF1">
    <property type="entry name" value="BETA-ALANINE-ACTIVATING ENZYME"/>
    <property type="match status" value="1"/>
</dbReference>
<dbReference type="Gene3D" id="3.30.300.30">
    <property type="match status" value="1"/>
</dbReference>
<keyword evidence="1" id="KW-1133">Transmembrane helix</keyword>
<dbReference type="InterPro" id="IPR002372">
    <property type="entry name" value="PQQ_rpt_dom"/>
</dbReference>
<name>A0A814L0N5_9BILA</name>
<dbReference type="SMART" id="SM00564">
    <property type="entry name" value="PQQ"/>
    <property type="match status" value="6"/>
</dbReference>
<evidence type="ECO:0000313" key="4">
    <source>
        <dbReference type="EMBL" id="CAF0745957.1"/>
    </source>
</evidence>
<dbReference type="InterPro" id="IPR020845">
    <property type="entry name" value="AMP-binding_CS"/>
</dbReference>
<protein>
    <submittedName>
        <fullName evidence="5">Uncharacterized protein</fullName>
    </submittedName>
</protein>
<dbReference type="InterPro" id="IPR018391">
    <property type="entry name" value="PQQ_b-propeller_rpt"/>
</dbReference>
<dbReference type="InterPro" id="IPR015943">
    <property type="entry name" value="WD40/YVTN_repeat-like_dom_sf"/>
</dbReference>
<evidence type="ECO:0000256" key="1">
    <source>
        <dbReference type="SAM" id="Phobius"/>
    </source>
</evidence>
<proteinExistence type="predicted"/>
<dbReference type="PANTHER" id="PTHR44394">
    <property type="entry name" value="BETA-ALANINE-ACTIVATING ENZYME"/>
    <property type="match status" value="1"/>
</dbReference>
<dbReference type="EMBL" id="CAJNOI010000005">
    <property type="protein sequence ID" value="CAF0745957.1"/>
    <property type="molecule type" value="Genomic_DNA"/>
</dbReference>
<feature type="domain" description="Pyrrolo-quinoline quinone repeat" evidence="3">
    <location>
        <begin position="646"/>
        <end position="975"/>
    </location>
</feature>
<keyword evidence="6" id="KW-1185">Reference proteome</keyword>
<dbReference type="PROSITE" id="PS00455">
    <property type="entry name" value="AMP_BINDING"/>
    <property type="match status" value="1"/>
</dbReference>
<dbReference type="Pfam" id="PF00501">
    <property type="entry name" value="AMP-binding"/>
    <property type="match status" value="1"/>
</dbReference>
<dbReference type="GO" id="GO:0043041">
    <property type="term" value="P:amino acid activation for nonribosomal peptide biosynthetic process"/>
    <property type="evidence" value="ECO:0007669"/>
    <property type="project" value="TreeGrafter"/>
</dbReference>
<dbReference type="Proteomes" id="UP000663832">
    <property type="component" value="Unassembled WGS sequence"/>
</dbReference>
<accession>A0A814L0N5</accession>
<dbReference type="SUPFAM" id="SSF50998">
    <property type="entry name" value="Quinoprotein alcohol dehydrogenase-like"/>
    <property type="match status" value="1"/>
</dbReference>
<dbReference type="Gene3D" id="2.130.10.10">
    <property type="entry name" value="YVTN repeat-like/Quinoprotein amine dehydrogenase"/>
    <property type="match status" value="2"/>
</dbReference>
<dbReference type="InterPro" id="IPR011047">
    <property type="entry name" value="Quinoprotein_ADH-like_sf"/>
</dbReference>
<evidence type="ECO:0000313" key="5">
    <source>
        <dbReference type="EMBL" id="CAF1058541.1"/>
    </source>
</evidence>
<keyword evidence="1" id="KW-0472">Membrane</keyword>
<dbReference type="Proteomes" id="UP000663877">
    <property type="component" value="Unassembled WGS sequence"/>
</dbReference>
<evidence type="ECO:0000313" key="6">
    <source>
        <dbReference type="Proteomes" id="UP000663832"/>
    </source>
</evidence>
<evidence type="ECO:0000259" key="2">
    <source>
        <dbReference type="Pfam" id="PF00501"/>
    </source>
</evidence>
<dbReference type="InterPro" id="IPR052091">
    <property type="entry name" value="Beta-ala_Activ/Resist"/>
</dbReference>